<name>A0A5C4RSX0_9GAMM</name>
<dbReference type="AlphaFoldDB" id="A0A5C4RSX0"/>
<evidence type="ECO:0000313" key="2">
    <source>
        <dbReference type="EMBL" id="TNJ33961.1"/>
    </source>
</evidence>
<comment type="caution">
    <text evidence="2">The sequence shown here is derived from an EMBL/GenBank/DDBJ whole genome shotgun (WGS) entry which is preliminary data.</text>
</comment>
<evidence type="ECO:0000313" key="3">
    <source>
        <dbReference type="Proteomes" id="UP000305760"/>
    </source>
</evidence>
<dbReference type="Proteomes" id="UP000305760">
    <property type="component" value="Unassembled WGS sequence"/>
</dbReference>
<keyword evidence="1" id="KW-1133">Transmembrane helix</keyword>
<sequence length="206" mass="22353">MQPLVKGLLAVAIFAAGIGTVMLLVKESPATMLSADGDGDRMDRIEREQEKRYAELNAKLDRLAAHLERGASPSAPRRSPPAPVLDLEAAAAKSRDVRAELEQSVLSEPVSPQWALETSRSIEAALASADIREIGAEPPLGQTIECRSTMCRIEMVFSNPDHAIDAGTVLNMGIADRLPYTRAVRDTLPDGSTQMIVYAYRDRPKS</sequence>
<keyword evidence="3" id="KW-1185">Reference proteome</keyword>
<dbReference type="OrthoDB" id="6063629at2"/>
<proteinExistence type="predicted"/>
<reference evidence="2 3" key="1">
    <citation type="submission" date="2019-03" db="EMBL/GenBank/DDBJ databases">
        <title>Arenimonas daejeonensis sp. nov., isolated from compost.</title>
        <authorList>
            <person name="Jeon C.O."/>
        </authorList>
    </citation>
    <scope>NUCLEOTIDE SEQUENCE [LARGE SCALE GENOMIC DNA]</scope>
    <source>
        <strain evidence="2 3">R29</strain>
    </source>
</reference>
<gene>
    <name evidence="2" type="ORF">E1B00_11580</name>
</gene>
<evidence type="ECO:0000256" key="1">
    <source>
        <dbReference type="SAM" id="Phobius"/>
    </source>
</evidence>
<dbReference type="EMBL" id="SMDR01000002">
    <property type="protein sequence ID" value="TNJ33961.1"/>
    <property type="molecule type" value="Genomic_DNA"/>
</dbReference>
<keyword evidence="1" id="KW-0812">Transmembrane</keyword>
<protein>
    <submittedName>
        <fullName evidence="2">Uncharacterized protein</fullName>
    </submittedName>
</protein>
<organism evidence="2 3">
    <name type="scientific">Arenimonas terrae</name>
    <dbReference type="NCBI Taxonomy" id="2546226"/>
    <lineage>
        <taxon>Bacteria</taxon>
        <taxon>Pseudomonadati</taxon>
        <taxon>Pseudomonadota</taxon>
        <taxon>Gammaproteobacteria</taxon>
        <taxon>Lysobacterales</taxon>
        <taxon>Lysobacteraceae</taxon>
        <taxon>Arenimonas</taxon>
    </lineage>
</organism>
<dbReference type="RefSeq" id="WP_139448891.1">
    <property type="nucleotide sequence ID" value="NZ_SMDR01000002.1"/>
</dbReference>
<keyword evidence="1" id="KW-0472">Membrane</keyword>
<accession>A0A5C4RSX0</accession>
<feature type="transmembrane region" description="Helical" evidence="1">
    <location>
        <begin position="6"/>
        <end position="25"/>
    </location>
</feature>